<dbReference type="OrthoDB" id="27092at2"/>
<organism evidence="3 4">
    <name type="scientific">Labedella populi</name>
    <dbReference type="NCBI Taxonomy" id="2498850"/>
    <lineage>
        <taxon>Bacteria</taxon>
        <taxon>Bacillati</taxon>
        <taxon>Actinomycetota</taxon>
        <taxon>Actinomycetes</taxon>
        <taxon>Micrococcales</taxon>
        <taxon>Microbacteriaceae</taxon>
        <taxon>Labedella</taxon>
    </lineage>
</organism>
<keyword evidence="1" id="KW-0812">Transmembrane</keyword>
<evidence type="ECO:0000256" key="1">
    <source>
        <dbReference type="SAM" id="Phobius"/>
    </source>
</evidence>
<protein>
    <submittedName>
        <fullName evidence="3">Alpha/beta hydrolase</fullName>
    </submittedName>
</protein>
<reference evidence="3 4" key="1">
    <citation type="submission" date="2018-12" db="EMBL/GenBank/DDBJ databases">
        <authorList>
            <person name="Li F."/>
        </authorList>
    </citation>
    <scope>NUCLEOTIDE SEQUENCE [LARGE SCALE GENOMIC DNA]</scope>
    <source>
        <strain evidence="3 4">8H24J-4-2</strain>
    </source>
</reference>
<dbReference type="SUPFAM" id="SSF53474">
    <property type="entry name" value="alpha/beta-Hydrolases"/>
    <property type="match status" value="1"/>
</dbReference>
<dbReference type="Proteomes" id="UP000288603">
    <property type="component" value="Unassembled WGS sequence"/>
</dbReference>
<feature type="domain" description="AB hydrolase-1" evidence="2">
    <location>
        <begin position="86"/>
        <end position="320"/>
    </location>
</feature>
<dbReference type="Pfam" id="PF00561">
    <property type="entry name" value="Abhydrolase_1"/>
    <property type="match status" value="1"/>
</dbReference>
<keyword evidence="1" id="KW-1133">Transmembrane helix</keyword>
<keyword evidence="4" id="KW-1185">Reference proteome</keyword>
<dbReference type="InterPro" id="IPR000073">
    <property type="entry name" value="AB_hydrolase_1"/>
</dbReference>
<dbReference type="PANTHER" id="PTHR43194">
    <property type="entry name" value="HYDROLASE ALPHA/BETA FOLD FAMILY"/>
    <property type="match status" value="1"/>
</dbReference>
<evidence type="ECO:0000259" key="2">
    <source>
        <dbReference type="Pfam" id="PF00561"/>
    </source>
</evidence>
<proteinExistence type="predicted"/>
<dbReference type="EMBL" id="RZNC01000001">
    <property type="protein sequence ID" value="RWZ68322.1"/>
    <property type="molecule type" value="Genomic_DNA"/>
</dbReference>
<dbReference type="Gene3D" id="3.40.50.1820">
    <property type="entry name" value="alpha/beta hydrolase"/>
    <property type="match status" value="1"/>
</dbReference>
<feature type="transmembrane region" description="Helical" evidence="1">
    <location>
        <begin position="21"/>
        <end position="44"/>
    </location>
</feature>
<keyword evidence="3" id="KW-0378">Hydrolase</keyword>
<evidence type="ECO:0000313" key="4">
    <source>
        <dbReference type="Proteomes" id="UP000288603"/>
    </source>
</evidence>
<dbReference type="ESTHER" id="9mico-a0a3s4avl6">
    <property type="family name" value="Zearalenone-hydrolase-fam2"/>
</dbReference>
<dbReference type="InterPro" id="IPR029058">
    <property type="entry name" value="AB_hydrolase_fold"/>
</dbReference>
<evidence type="ECO:0000313" key="3">
    <source>
        <dbReference type="EMBL" id="RWZ68322.1"/>
    </source>
</evidence>
<gene>
    <name evidence="3" type="ORF">ELQ92_03635</name>
</gene>
<dbReference type="PANTHER" id="PTHR43194:SF2">
    <property type="entry name" value="PEROXISOMAL MEMBRANE PROTEIN LPX1"/>
    <property type="match status" value="1"/>
</dbReference>
<comment type="caution">
    <text evidence="3">The sequence shown here is derived from an EMBL/GenBank/DDBJ whole genome shotgun (WGS) entry which is preliminary data.</text>
</comment>
<dbReference type="GO" id="GO:0016787">
    <property type="term" value="F:hydrolase activity"/>
    <property type="evidence" value="ECO:0007669"/>
    <property type="project" value="UniProtKB-KW"/>
</dbReference>
<dbReference type="InterPro" id="IPR050228">
    <property type="entry name" value="Carboxylesterase_BioH"/>
</dbReference>
<dbReference type="AlphaFoldDB" id="A0A3S4AVL6"/>
<keyword evidence="1" id="KW-0472">Membrane</keyword>
<accession>A0A3S4AVL6</accession>
<sequence>MSATSTEETSRSPRPRSRTKKVWMAIGAVVVVIMLAAVVTFGVVKHSVDTYRDPWIQKVADAGYEEKTARVNDVNFSYVEGPDNGPPLMLLHAQLMDWFDYSRVMPELAESYHVFVVDYQGHGETTYPDDYAMTADQIGTDLGAFMDQEIGEPAFVSGNSSGGLLTTWLAANRPDAVRAVALEDPPLFSSEYPEIQNTVAIKAFKSSYDVAMSDAGNEDFLMYWLEYNSAFFDKNVFPGSTAVITYFVTSYREANPGEPVELSFISDDTVRLLMRGLEEYDPRFGAAFYDGTWNEAFDHAEALQAITAPTLLIHANFSTTDDGLLDGAMDQEEADKAMSLLVDGTYARVDSEHVVHLDQPDQYVGLLNDFFLDGVK</sequence>
<name>A0A3S4AVL6_9MICO</name>